<dbReference type="PROSITE" id="PS51387">
    <property type="entry name" value="FAD_PCMH"/>
    <property type="match status" value="1"/>
</dbReference>
<proteinExistence type="inferred from homology"/>
<reference evidence="7" key="1">
    <citation type="submission" date="2022-11" db="EMBL/GenBank/DDBJ databases">
        <title>Isolation and characterization of PLA-degrading bacterium Massilia sp. from Antarctic soil.</title>
        <authorList>
            <person name="Sato K."/>
            <person name="Gomez-Fuentes C."/>
            <person name="Ahmad S.A."/>
            <person name="Zulkharnain A."/>
        </authorList>
    </citation>
    <scope>NUCLEOTIDE SEQUENCE</scope>
    <source>
        <strain evidence="7">N-3</strain>
    </source>
</reference>
<dbReference type="InterPro" id="IPR006094">
    <property type="entry name" value="Oxid_FAD_bind_N"/>
</dbReference>
<comment type="cofactor">
    <cofactor evidence="1">
        <name>FAD</name>
        <dbReference type="ChEBI" id="CHEBI:57692"/>
    </cofactor>
</comment>
<dbReference type="InterPro" id="IPR036318">
    <property type="entry name" value="FAD-bd_PCMH-like_sf"/>
</dbReference>
<gene>
    <name evidence="7" type="ORF">MasN3_09060</name>
</gene>
<dbReference type="EMBL" id="AP026966">
    <property type="protein sequence ID" value="BDT57412.1"/>
    <property type="molecule type" value="Genomic_DNA"/>
</dbReference>
<keyword evidence="4" id="KW-0274">FAD</keyword>
<keyword evidence="8" id="KW-1185">Reference proteome</keyword>
<evidence type="ECO:0000256" key="5">
    <source>
        <dbReference type="ARBA" id="ARBA00023002"/>
    </source>
</evidence>
<keyword evidence="5" id="KW-0560">Oxidoreductase</keyword>
<dbReference type="Pfam" id="PF01565">
    <property type="entry name" value="FAD_binding_4"/>
    <property type="match status" value="1"/>
</dbReference>
<organism evidence="7 8">
    <name type="scientific">Massilia varians</name>
    <dbReference type="NCBI Taxonomy" id="457921"/>
    <lineage>
        <taxon>Bacteria</taxon>
        <taxon>Pseudomonadati</taxon>
        <taxon>Pseudomonadota</taxon>
        <taxon>Betaproteobacteria</taxon>
        <taxon>Burkholderiales</taxon>
        <taxon>Oxalobacteraceae</taxon>
        <taxon>Telluria group</taxon>
        <taxon>Massilia</taxon>
    </lineage>
</organism>
<evidence type="ECO:0000256" key="1">
    <source>
        <dbReference type="ARBA" id="ARBA00001974"/>
    </source>
</evidence>
<protein>
    <recommendedName>
        <fullName evidence="6">FAD-binding PCMH-type domain-containing protein</fullName>
    </recommendedName>
</protein>
<evidence type="ECO:0000313" key="8">
    <source>
        <dbReference type="Proteomes" id="UP001163336"/>
    </source>
</evidence>
<evidence type="ECO:0000256" key="3">
    <source>
        <dbReference type="ARBA" id="ARBA00022630"/>
    </source>
</evidence>
<dbReference type="Gene3D" id="3.30.43.10">
    <property type="entry name" value="Uridine Diphospho-n-acetylenolpyruvylglucosamine Reductase, domain 2"/>
    <property type="match status" value="1"/>
</dbReference>
<dbReference type="Gene3D" id="3.30.465.10">
    <property type="match status" value="1"/>
</dbReference>
<feature type="domain" description="FAD-binding PCMH-type" evidence="6">
    <location>
        <begin position="39"/>
        <end position="209"/>
    </location>
</feature>
<comment type="similarity">
    <text evidence="2">Belongs to the oxygen-dependent FAD-linked oxidoreductase family.</text>
</comment>
<evidence type="ECO:0000259" key="6">
    <source>
        <dbReference type="PROSITE" id="PS51387"/>
    </source>
</evidence>
<dbReference type="InterPro" id="IPR050416">
    <property type="entry name" value="FAD-linked_Oxidoreductase"/>
</dbReference>
<dbReference type="PANTHER" id="PTHR42973">
    <property type="entry name" value="BINDING OXIDOREDUCTASE, PUTATIVE (AFU_ORTHOLOGUE AFUA_1G17690)-RELATED"/>
    <property type="match status" value="1"/>
</dbReference>
<dbReference type="Gene3D" id="3.40.462.20">
    <property type="match status" value="1"/>
</dbReference>
<sequence>MNTLTNGQFNELKGAIRGDILQAGDAGYDAARTVWNAMIDRHPAIIVRCAGSADVCAALAYARKHRLPLAVRGGDHNIAGSALCEDGLVIDLSGMRSVQVDAGQRRAWEEGGASLRDFDHEAQSYGLATPLGINSTTGVAGLTLGGGFGWLSRTLGLAADNLLSAEMVTADAQRLHVSETDHPDLFWAIRGGCGNFGVVTRFDFRLHPVGPEITAGLIVFPSPRPGRS</sequence>
<dbReference type="InterPro" id="IPR016167">
    <property type="entry name" value="FAD-bd_PCMH_sub1"/>
</dbReference>
<accession>A0ABM8C2K1</accession>
<evidence type="ECO:0000313" key="7">
    <source>
        <dbReference type="EMBL" id="BDT57412.1"/>
    </source>
</evidence>
<dbReference type="PANTHER" id="PTHR42973:SF39">
    <property type="entry name" value="FAD-BINDING PCMH-TYPE DOMAIN-CONTAINING PROTEIN"/>
    <property type="match status" value="1"/>
</dbReference>
<dbReference type="Proteomes" id="UP001163336">
    <property type="component" value="Chromosome"/>
</dbReference>
<dbReference type="InterPro" id="IPR016166">
    <property type="entry name" value="FAD-bd_PCMH"/>
</dbReference>
<name>A0ABM8C2K1_9BURK</name>
<keyword evidence="3" id="KW-0285">Flavoprotein</keyword>
<evidence type="ECO:0000256" key="4">
    <source>
        <dbReference type="ARBA" id="ARBA00022827"/>
    </source>
</evidence>
<evidence type="ECO:0000256" key="2">
    <source>
        <dbReference type="ARBA" id="ARBA00005466"/>
    </source>
</evidence>
<dbReference type="InterPro" id="IPR016169">
    <property type="entry name" value="FAD-bd_PCMH_sub2"/>
</dbReference>
<dbReference type="SUPFAM" id="SSF56176">
    <property type="entry name" value="FAD-binding/transporter-associated domain-like"/>
    <property type="match status" value="1"/>
</dbReference>